<evidence type="ECO:0000313" key="1">
    <source>
        <dbReference type="EMBL" id="MDO3695930.1"/>
    </source>
</evidence>
<accession>A0ABT8VVC1</accession>
<reference evidence="1" key="1">
    <citation type="submission" date="2023-07" db="EMBL/GenBank/DDBJ databases">
        <title>Wenyingzhuangia sp. chi5 genome sequencing and assembly.</title>
        <authorList>
            <person name="Park S."/>
        </authorList>
    </citation>
    <scope>NUCLEOTIDE SEQUENCE</scope>
    <source>
        <strain evidence="1">Chi5</strain>
    </source>
</reference>
<sequence>MKKILVLIFFSVTLFSCKSEKKSIRKEINTETFETSNFELIKTIGDTKAVLILFGGFGENPTDIKREFKILDITKKNQITLILMNYSKKLWLEEFEKKELAKLLQETLEKHNLNKKDIYIGGFSSGGIMSLQISNYIIGMKEFYIDPKGVFIVDSPIDLLELYKASKKNISRDFSSVSVEESKWLINTLEKKLGNPEKGISKYEKYSTYTLETDYIKNLKKLNKTKIRLYTEPDTIWWKENRMADYEQMNAFHIKKLYESLKRHNFKEVEYIPTKNKGYRADGERHPHSWSIINKEDLINWILN</sequence>
<dbReference type="EMBL" id="JAUMIT010000011">
    <property type="protein sequence ID" value="MDO3695930.1"/>
    <property type="molecule type" value="Genomic_DNA"/>
</dbReference>
<proteinExistence type="predicted"/>
<dbReference type="InterPro" id="IPR029058">
    <property type="entry name" value="AB_hydrolase_fold"/>
</dbReference>
<organism evidence="1 2">
    <name type="scientific">Wenyingzhuangia gilva</name>
    <dbReference type="NCBI Taxonomy" id="3057677"/>
    <lineage>
        <taxon>Bacteria</taxon>
        <taxon>Pseudomonadati</taxon>
        <taxon>Bacteroidota</taxon>
        <taxon>Flavobacteriia</taxon>
        <taxon>Flavobacteriales</taxon>
        <taxon>Flavobacteriaceae</taxon>
        <taxon>Wenyingzhuangia</taxon>
    </lineage>
</organism>
<evidence type="ECO:0000313" key="2">
    <source>
        <dbReference type="Proteomes" id="UP001168642"/>
    </source>
</evidence>
<dbReference type="RefSeq" id="WP_302885235.1">
    <property type="nucleotide sequence ID" value="NZ_JAUMIT010000011.1"/>
</dbReference>
<protein>
    <submittedName>
        <fullName evidence="1">Uncharacterized protein</fullName>
    </submittedName>
</protein>
<dbReference type="SUPFAM" id="SSF53474">
    <property type="entry name" value="alpha/beta-Hydrolases"/>
    <property type="match status" value="1"/>
</dbReference>
<dbReference type="Proteomes" id="UP001168642">
    <property type="component" value="Unassembled WGS sequence"/>
</dbReference>
<gene>
    <name evidence="1" type="ORF">QVZ41_13850</name>
</gene>
<comment type="caution">
    <text evidence="1">The sequence shown here is derived from an EMBL/GenBank/DDBJ whole genome shotgun (WGS) entry which is preliminary data.</text>
</comment>
<dbReference type="Gene3D" id="3.40.50.1820">
    <property type="entry name" value="alpha/beta hydrolase"/>
    <property type="match status" value="1"/>
</dbReference>
<dbReference type="PROSITE" id="PS51257">
    <property type="entry name" value="PROKAR_LIPOPROTEIN"/>
    <property type="match status" value="1"/>
</dbReference>
<name>A0ABT8VVC1_9FLAO</name>
<keyword evidence="2" id="KW-1185">Reference proteome</keyword>